<feature type="transmembrane region" description="Helical" evidence="1">
    <location>
        <begin position="157"/>
        <end position="177"/>
    </location>
</feature>
<keyword evidence="1" id="KW-0472">Membrane</keyword>
<keyword evidence="1" id="KW-1133">Transmembrane helix</keyword>
<reference evidence="2" key="1">
    <citation type="submission" date="2014-05" db="EMBL/GenBank/DDBJ databases">
        <authorList>
            <person name="Chronopoulou M."/>
        </authorList>
    </citation>
    <scope>NUCLEOTIDE SEQUENCE</scope>
    <source>
        <tissue evidence="2">Whole organism</tissue>
    </source>
</reference>
<feature type="transmembrane region" description="Helical" evidence="1">
    <location>
        <begin position="21"/>
        <end position="40"/>
    </location>
</feature>
<accession>A0A0K2V173</accession>
<organism evidence="2">
    <name type="scientific">Lepeophtheirus salmonis</name>
    <name type="common">Salmon louse</name>
    <name type="synonym">Caligus salmonis</name>
    <dbReference type="NCBI Taxonomy" id="72036"/>
    <lineage>
        <taxon>Eukaryota</taxon>
        <taxon>Metazoa</taxon>
        <taxon>Ecdysozoa</taxon>
        <taxon>Arthropoda</taxon>
        <taxon>Crustacea</taxon>
        <taxon>Multicrustacea</taxon>
        <taxon>Hexanauplia</taxon>
        <taxon>Copepoda</taxon>
        <taxon>Siphonostomatoida</taxon>
        <taxon>Caligidae</taxon>
        <taxon>Lepeophtheirus</taxon>
    </lineage>
</organism>
<feature type="non-terminal residue" evidence="2">
    <location>
        <position position="1"/>
    </location>
</feature>
<feature type="transmembrane region" description="Helical" evidence="1">
    <location>
        <begin position="129"/>
        <end position="151"/>
    </location>
</feature>
<dbReference type="EMBL" id="HACA01026902">
    <property type="protein sequence ID" value="CDW44263.1"/>
    <property type="molecule type" value="Transcribed_RNA"/>
</dbReference>
<keyword evidence="1" id="KW-0812">Transmembrane</keyword>
<protein>
    <submittedName>
        <fullName evidence="2">Uncharacterized protein</fullName>
    </submittedName>
</protein>
<name>A0A0K2V173_LEPSM</name>
<evidence type="ECO:0000256" key="1">
    <source>
        <dbReference type="SAM" id="Phobius"/>
    </source>
</evidence>
<dbReference type="OrthoDB" id="10547065at2759"/>
<proteinExistence type="predicted"/>
<sequence length="478" mass="55954">RHARYLHNYAKKFCTENNVSPFLLYFPFMLFLAPLILVIIRKFFISVYNSQSRLEMFYSMILKDNLEREDVSCMEIENIKNSNEIQQSFRNSSGCYYSYLYSTICEVFASFLLEYFFCSFRKIDGISGATFECLVHNLPFICIIPNCKFFWAMFYSAQSLLVLYNISCIYALVWILYPRVGRLQKILSGCRRLENKVIINGLGSYSDTFKLLPTRNLSTTAHSTNLSFLPRKIPVIRLDMYYDSKAKDFKLLMNLLAENNCRGGFAQSLRILAMFDKHFQRLWKAQDTKIVIQPYFTAFGEFNVDLNHHNLKECLLSEQHNSEEKESSSPSSFERKHPCEKLTSTIIVFWNDALFAEYMYKKDNSKSILEYTAEISPNTEAPVKSFLYYSIPDLSDQKMEIERKKDLINANNFSKGEVENNMKRWYKYNARFDGLESGKEYVISISTEVDGRTITQVDNKVYKPPHECPFRKNKNGQV</sequence>
<evidence type="ECO:0000313" key="2">
    <source>
        <dbReference type="EMBL" id="CDW44263.1"/>
    </source>
</evidence>
<feature type="transmembrane region" description="Helical" evidence="1">
    <location>
        <begin position="96"/>
        <end position="117"/>
    </location>
</feature>
<dbReference type="AlphaFoldDB" id="A0A0K2V173"/>